<feature type="region of interest" description="Disordered" evidence="10">
    <location>
        <begin position="45"/>
        <end position="76"/>
    </location>
</feature>
<dbReference type="InterPro" id="IPR001841">
    <property type="entry name" value="Znf_RING"/>
</dbReference>
<evidence type="ECO:0000259" key="11">
    <source>
        <dbReference type="PROSITE" id="PS50089"/>
    </source>
</evidence>
<reference evidence="16" key="1">
    <citation type="submission" date="2016-11" db="UniProtKB">
        <authorList>
            <consortium name="WormBaseParasite"/>
        </authorList>
    </citation>
    <scope>IDENTIFICATION</scope>
</reference>
<keyword evidence="7" id="KW-0833">Ubl conjugation pathway</keyword>
<dbReference type="EC" id="2.3.2.27" evidence="2"/>
<evidence type="ECO:0000313" key="13">
    <source>
        <dbReference type="EMBL" id="CAD5226851.1"/>
    </source>
</evidence>
<dbReference type="GO" id="GO:0061630">
    <property type="term" value="F:ubiquitin protein ligase activity"/>
    <property type="evidence" value="ECO:0007669"/>
    <property type="project" value="UniProtKB-EC"/>
</dbReference>
<dbReference type="WBParaSite" id="BXY_0758900.1">
    <property type="protein sequence ID" value="BXY_0758900.1"/>
    <property type="gene ID" value="BXY_0758900"/>
</dbReference>
<dbReference type="EMBL" id="CAJFDI010000004">
    <property type="protein sequence ID" value="CAD5226851.1"/>
    <property type="molecule type" value="Genomic_DNA"/>
</dbReference>
<organism evidence="14 16">
    <name type="scientific">Bursaphelenchus xylophilus</name>
    <name type="common">Pinewood nematode worm</name>
    <name type="synonym">Aphelenchoides xylophilus</name>
    <dbReference type="NCBI Taxonomy" id="6326"/>
    <lineage>
        <taxon>Eukaryota</taxon>
        <taxon>Metazoa</taxon>
        <taxon>Ecdysozoa</taxon>
        <taxon>Nematoda</taxon>
        <taxon>Chromadorea</taxon>
        <taxon>Rhabditida</taxon>
        <taxon>Tylenchina</taxon>
        <taxon>Tylenchomorpha</taxon>
        <taxon>Aphelenchoidea</taxon>
        <taxon>Aphelenchoididae</taxon>
        <taxon>Bursaphelenchus</taxon>
    </lineage>
</organism>
<feature type="zinc finger region" description="C3H1-type" evidence="9">
    <location>
        <begin position="255"/>
        <end position="285"/>
    </location>
</feature>
<keyword evidence="3" id="KW-0808">Transferase</keyword>
<feature type="domain" description="RING-type" evidence="11">
    <location>
        <begin position="176"/>
        <end position="226"/>
    </location>
</feature>
<dbReference type="SMART" id="SM00356">
    <property type="entry name" value="ZnF_C3H1"/>
    <property type="match status" value="3"/>
</dbReference>
<dbReference type="InterPro" id="IPR000571">
    <property type="entry name" value="Znf_CCCH"/>
</dbReference>
<feature type="compositionally biased region" description="Basic and acidic residues" evidence="10">
    <location>
        <begin position="45"/>
        <end position="54"/>
    </location>
</feature>
<feature type="domain" description="C3H1-type" evidence="12">
    <location>
        <begin position="255"/>
        <end position="285"/>
    </location>
</feature>
<evidence type="ECO:0000256" key="5">
    <source>
        <dbReference type="ARBA" id="ARBA00022737"/>
    </source>
</evidence>
<accession>A0A1I7S3K8</accession>
<dbReference type="GO" id="GO:0008270">
    <property type="term" value="F:zinc ion binding"/>
    <property type="evidence" value="ECO:0007669"/>
    <property type="project" value="UniProtKB-KW"/>
</dbReference>
<dbReference type="FunFam" id="3.30.40.10:FF:000117">
    <property type="entry name" value="Probable E3 ubiquitin-protein ligase makorin-1"/>
    <property type="match status" value="1"/>
</dbReference>
<evidence type="ECO:0000256" key="9">
    <source>
        <dbReference type="PROSITE-ProRule" id="PRU00723"/>
    </source>
</evidence>
<keyword evidence="4 9" id="KW-0479">Metal-binding</keyword>
<dbReference type="PROSITE" id="PS50089">
    <property type="entry name" value="ZF_RING_2"/>
    <property type="match status" value="1"/>
</dbReference>
<evidence type="ECO:0000256" key="4">
    <source>
        <dbReference type="ARBA" id="ARBA00022723"/>
    </source>
</evidence>
<dbReference type="PROSITE" id="PS50103">
    <property type="entry name" value="ZF_C3H1"/>
    <property type="match status" value="3"/>
</dbReference>
<evidence type="ECO:0000313" key="15">
    <source>
        <dbReference type="Proteomes" id="UP000659654"/>
    </source>
</evidence>
<evidence type="ECO:0000313" key="14">
    <source>
        <dbReference type="Proteomes" id="UP000095284"/>
    </source>
</evidence>
<comment type="catalytic activity">
    <reaction evidence="1">
        <text>S-ubiquitinyl-[E2 ubiquitin-conjugating enzyme]-L-cysteine + [acceptor protein]-L-lysine = [E2 ubiquitin-conjugating enzyme]-L-cysteine + N(6)-ubiquitinyl-[acceptor protein]-L-lysine.</text>
        <dbReference type="EC" id="2.3.2.27"/>
    </reaction>
</comment>
<dbReference type="Proteomes" id="UP000582659">
    <property type="component" value="Unassembled WGS sequence"/>
</dbReference>
<evidence type="ECO:0000256" key="10">
    <source>
        <dbReference type="SAM" id="MobiDB-lite"/>
    </source>
</evidence>
<sequence length="338" mass="38803">MTCKYFSAGHCEYGSRCRYDHVKPKSAPKPSTESNRTRIRNIRKEVAEMDKQKTMDFSNQENRHENSKPCSSNGQSKLSSAWSKPLKFSVDAPVFVPRQLLPSEVQLCPYFEVSGECVKGDLCALVHGDLCEMCGQFVLHPYNEDSRRTHHRECLSDHEKAMKDAFLNQVSAEKQCGVCMENIVAIGARFGILQNCKHCYCLKCIREWRKKEEFEKKVVRSCPECRVRSDFIIPSSVWVEDQQEKDEIIAVYQQNMSQKVCKYMAKGVAEDCPFGNKCFYKHQLPDGSVVAGKSPKELRSRLNHRYNLSEAFEFIASMDLIQAALMEDLWTDDSTDED</sequence>
<feature type="domain" description="C3H1-type" evidence="12">
    <location>
        <begin position="102"/>
        <end position="130"/>
    </location>
</feature>
<dbReference type="PANTHER" id="PTHR11224:SF10">
    <property type="entry name" value="IP09428P-RELATED"/>
    <property type="match status" value="1"/>
</dbReference>
<keyword evidence="5" id="KW-0677">Repeat</keyword>
<dbReference type="AlphaFoldDB" id="A0A1I7S3K8"/>
<dbReference type="Gene3D" id="3.30.1370.210">
    <property type="match status" value="1"/>
</dbReference>
<dbReference type="Gene3D" id="3.30.40.10">
    <property type="entry name" value="Zinc/RING finger domain, C3HC4 (zinc finger)"/>
    <property type="match status" value="1"/>
</dbReference>
<evidence type="ECO:0000313" key="16">
    <source>
        <dbReference type="WBParaSite" id="BXY_0758900.1"/>
    </source>
</evidence>
<evidence type="ECO:0000256" key="1">
    <source>
        <dbReference type="ARBA" id="ARBA00000900"/>
    </source>
</evidence>
<evidence type="ECO:0000256" key="7">
    <source>
        <dbReference type="ARBA" id="ARBA00022786"/>
    </source>
</evidence>
<dbReference type="EMBL" id="CAJFCV020000004">
    <property type="protein sequence ID" value="CAG9116380.1"/>
    <property type="molecule type" value="Genomic_DNA"/>
</dbReference>
<dbReference type="InterPro" id="IPR013083">
    <property type="entry name" value="Znf_RING/FYVE/PHD"/>
</dbReference>
<dbReference type="Proteomes" id="UP000659654">
    <property type="component" value="Unassembled WGS sequence"/>
</dbReference>
<dbReference type="Pfam" id="PF00642">
    <property type="entry name" value="zf-CCCH"/>
    <property type="match status" value="1"/>
</dbReference>
<name>A0A1I7S3K8_BURXY</name>
<evidence type="ECO:0000256" key="6">
    <source>
        <dbReference type="ARBA" id="ARBA00022771"/>
    </source>
</evidence>
<gene>
    <name evidence="13" type="ORF">BXYJ_LOCUS9396</name>
</gene>
<evidence type="ECO:0000259" key="12">
    <source>
        <dbReference type="PROSITE" id="PS50103"/>
    </source>
</evidence>
<feature type="zinc finger region" description="C3H1-type" evidence="9">
    <location>
        <begin position="102"/>
        <end position="130"/>
    </location>
</feature>
<dbReference type="InterPro" id="IPR045072">
    <property type="entry name" value="MKRN-like"/>
</dbReference>
<dbReference type="eggNOG" id="KOG1039">
    <property type="taxonomic scope" value="Eukaryota"/>
</dbReference>
<evidence type="ECO:0000256" key="3">
    <source>
        <dbReference type="ARBA" id="ARBA00022679"/>
    </source>
</evidence>
<dbReference type="Proteomes" id="UP000095284">
    <property type="component" value="Unplaced"/>
</dbReference>
<dbReference type="SUPFAM" id="SSF57850">
    <property type="entry name" value="RING/U-box"/>
    <property type="match status" value="1"/>
</dbReference>
<dbReference type="InterPro" id="IPR017907">
    <property type="entry name" value="Znf_RING_CS"/>
</dbReference>
<evidence type="ECO:0000256" key="2">
    <source>
        <dbReference type="ARBA" id="ARBA00012483"/>
    </source>
</evidence>
<feature type="domain" description="C3H1-type" evidence="12">
    <location>
        <begin position="1"/>
        <end position="24"/>
    </location>
</feature>
<dbReference type="PANTHER" id="PTHR11224">
    <property type="entry name" value="MAKORIN-RELATED"/>
    <property type="match status" value="1"/>
</dbReference>
<keyword evidence="8 9" id="KW-0862">Zinc</keyword>
<keyword evidence="6 9" id="KW-0863">Zinc-finger</keyword>
<protein>
    <recommendedName>
        <fullName evidence="2">RING-type E3 ubiquitin transferase</fullName>
        <ecNumber evidence="2">2.3.2.27</ecNumber>
    </recommendedName>
</protein>
<feature type="zinc finger region" description="C3H1-type" evidence="9">
    <location>
        <begin position="1"/>
        <end position="24"/>
    </location>
</feature>
<dbReference type="SMART" id="SM00184">
    <property type="entry name" value="RING"/>
    <property type="match status" value="1"/>
</dbReference>
<evidence type="ECO:0000256" key="8">
    <source>
        <dbReference type="ARBA" id="ARBA00022833"/>
    </source>
</evidence>
<dbReference type="GO" id="GO:0000209">
    <property type="term" value="P:protein polyubiquitination"/>
    <property type="evidence" value="ECO:0007669"/>
    <property type="project" value="InterPro"/>
</dbReference>
<dbReference type="OrthoDB" id="411372at2759"/>
<dbReference type="CDD" id="cd16521">
    <property type="entry name" value="RING-HC_MKRN"/>
    <property type="match status" value="1"/>
</dbReference>
<reference evidence="13" key="2">
    <citation type="submission" date="2020-09" db="EMBL/GenBank/DDBJ databases">
        <authorList>
            <person name="Kikuchi T."/>
        </authorList>
    </citation>
    <scope>NUCLEOTIDE SEQUENCE</scope>
    <source>
        <strain evidence="13">Ka4C1</strain>
    </source>
</reference>
<keyword evidence="15" id="KW-1185">Reference proteome</keyword>
<dbReference type="PROSITE" id="PS00518">
    <property type="entry name" value="ZF_RING_1"/>
    <property type="match status" value="1"/>
</dbReference>
<proteinExistence type="predicted"/>